<evidence type="ECO:0000256" key="6">
    <source>
        <dbReference type="PIRSR" id="PIRSR028757-1"/>
    </source>
</evidence>
<evidence type="ECO:0000256" key="2">
    <source>
        <dbReference type="ARBA" id="ARBA00022645"/>
    </source>
</evidence>
<reference evidence="10" key="1">
    <citation type="submission" date="2017-09" db="EMBL/GenBank/DDBJ databases">
        <authorList>
            <person name="Palmer M."/>
            <person name="Steenkamp E.T."/>
            <person name="Coetzee M.P."/>
            <person name="Avontuur J.R."/>
            <person name="Van Zyl E."/>
            <person name="Chan W.-Y."/>
            <person name="Blom J."/>
            <person name="Venter S.N."/>
        </authorList>
    </citation>
    <scope>NUCLEOTIDE SEQUENCE [LARGE SCALE GENOMIC DNA]</scope>
    <source>
        <strain evidence="10">QC88-366</strain>
    </source>
</reference>
<feature type="active site" description="Nucleophile" evidence="6">
    <location>
        <position position="145"/>
    </location>
</feature>
<comment type="caution">
    <text evidence="9">The sequence shown here is derived from an EMBL/GenBank/DDBJ whole genome shotgun (WGS) entry which is preliminary data.</text>
</comment>
<dbReference type="OrthoDB" id="9807329at2"/>
<gene>
    <name evidence="9" type="ORF">COO59_03470</name>
</gene>
<keyword evidence="2 9" id="KW-0121">Carboxypeptidase</keyword>
<evidence type="ECO:0000256" key="3">
    <source>
        <dbReference type="ARBA" id="ARBA00022670"/>
    </source>
</evidence>
<dbReference type="PANTHER" id="PTHR30237">
    <property type="entry name" value="MURAMOYLTETRAPEPTIDE CARBOXYPEPTIDASE"/>
    <property type="match status" value="1"/>
</dbReference>
<comment type="similarity">
    <text evidence="1">Belongs to the peptidase S66 family.</text>
</comment>
<organism evidence="9 10">
    <name type="scientific">Mixta theicola</name>
    <dbReference type="NCBI Taxonomy" id="1458355"/>
    <lineage>
        <taxon>Bacteria</taxon>
        <taxon>Pseudomonadati</taxon>
        <taxon>Pseudomonadota</taxon>
        <taxon>Gammaproteobacteria</taxon>
        <taxon>Enterobacterales</taxon>
        <taxon>Erwiniaceae</taxon>
        <taxon>Mixta</taxon>
    </lineage>
</organism>
<dbReference type="Pfam" id="PF02016">
    <property type="entry name" value="Peptidase_S66"/>
    <property type="match status" value="1"/>
</dbReference>
<accession>A0A2K1QD97</accession>
<feature type="active site" description="Charge relay system" evidence="6">
    <location>
        <position position="316"/>
    </location>
</feature>
<evidence type="ECO:0000313" key="9">
    <source>
        <dbReference type="EMBL" id="PNS12987.1"/>
    </source>
</evidence>
<dbReference type="SUPFAM" id="SSF52317">
    <property type="entry name" value="Class I glutamine amidotransferase-like"/>
    <property type="match status" value="1"/>
</dbReference>
<dbReference type="InterPro" id="IPR027478">
    <property type="entry name" value="LdcA_N"/>
</dbReference>
<dbReference type="InterPro" id="IPR040449">
    <property type="entry name" value="Peptidase_S66_N"/>
</dbReference>
<feature type="domain" description="LD-carboxypeptidase C-terminal" evidence="8">
    <location>
        <begin position="217"/>
        <end position="330"/>
    </location>
</feature>
<dbReference type="Pfam" id="PF17676">
    <property type="entry name" value="Peptidase_S66C"/>
    <property type="match status" value="1"/>
</dbReference>
<dbReference type="GO" id="GO:0006508">
    <property type="term" value="P:proteolysis"/>
    <property type="evidence" value="ECO:0007669"/>
    <property type="project" value="UniProtKB-KW"/>
</dbReference>
<dbReference type="RefSeq" id="WP_103058455.1">
    <property type="nucleotide sequence ID" value="NZ_BSOF01000026.1"/>
</dbReference>
<sequence>MSYSFIILLMLSTLIADSSSLITLAEDTLSEHVEARDDTAAKTKIYLISSSSQYDESVISKIRQVFTQQGYLIDTTYLNQKPTPLGYVNTDENRAQTLIQALTDDNVKYLWFVRGGSGALNLYPWLYASQHQISASSPKILIGFSDVTAIHHYINNDIQWPSVHGVLASHNQEMHELNRLEKVGVYNSIQQVFQAIQEGVTYTAIEPMNRPAFEGAQGILNGGNMTLVQSLFSTRYETDYSDKVVILEDVDVTSRQLDRTLHQFEYSKTFLPKAVIFGQFYRINATLNEKELYRDVIQAFAERVDYPVYYYPAFGHGMTNQPFMLAQQINIECGDDYLYCSLTQPPLSF</sequence>
<keyword evidence="3" id="KW-0645">Protease</keyword>
<evidence type="ECO:0000256" key="4">
    <source>
        <dbReference type="ARBA" id="ARBA00022801"/>
    </source>
</evidence>
<keyword evidence="4" id="KW-0378">Hydrolase</keyword>
<protein>
    <submittedName>
        <fullName evidence="9">LD-carboxypeptidase</fullName>
    </submittedName>
</protein>
<keyword evidence="10" id="KW-1185">Reference proteome</keyword>
<dbReference type="EMBL" id="NWUO01000002">
    <property type="protein sequence ID" value="PNS12987.1"/>
    <property type="molecule type" value="Genomic_DNA"/>
</dbReference>
<dbReference type="GO" id="GO:0004180">
    <property type="term" value="F:carboxypeptidase activity"/>
    <property type="evidence" value="ECO:0007669"/>
    <property type="project" value="UniProtKB-KW"/>
</dbReference>
<dbReference type="Proteomes" id="UP000236345">
    <property type="component" value="Unassembled WGS sequence"/>
</dbReference>
<dbReference type="PANTHER" id="PTHR30237:SF2">
    <property type="entry name" value="MUREIN TETRAPEPTIDE CARBOXYPEPTIDASE"/>
    <property type="match status" value="1"/>
</dbReference>
<dbReference type="CDD" id="cd07025">
    <property type="entry name" value="Peptidase_S66"/>
    <property type="match status" value="1"/>
</dbReference>
<dbReference type="PIRSF" id="PIRSF028757">
    <property type="entry name" value="LD-carboxypeptidase"/>
    <property type="match status" value="1"/>
</dbReference>
<name>A0A2K1QD97_9GAMM</name>
<proteinExistence type="inferred from homology"/>
<evidence type="ECO:0000313" key="10">
    <source>
        <dbReference type="Proteomes" id="UP000236345"/>
    </source>
</evidence>
<feature type="domain" description="LD-carboxypeptidase N-terminal" evidence="7">
    <location>
        <begin position="45"/>
        <end position="165"/>
    </location>
</feature>
<evidence type="ECO:0000256" key="5">
    <source>
        <dbReference type="ARBA" id="ARBA00022825"/>
    </source>
</evidence>
<dbReference type="InterPro" id="IPR003507">
    <property type="entry name" value="S66_fam"/>
</dbReference>
<dbReference type="InterPro" id="IPR040921">
    <property type="entry name" value="Peptidase_S66C"/>
</dbReference>
<dbReference type="SUPFAM" id="SSF141986">
    <property type="entry name" value="LD-carboxypeptidase A C-terminal domain-like"/>
    <property type="match status" value="1"/>
</dbReference>
<dbReference type="InterPro" id="IPR027461">
    <property type="entry name" value="Carboxypeptidase_A_C_sf"/>
</dbReference>
<dbReference type="AlphaFoldDB" id="A0A2K1QD97"/>
<feature type="active site" description="Charge relay system" evidence="6">
    <location>
        <position position="248"/>
    </location>
</feature>
<dbReference type="InterPro" id="IPR029062">
    <property type="entry name" value="Class_I_gatase-like"/>
</dbReference>
<dbReference type="Gene3D" id="3.50.30.60">
    <property type="entry name" value="LD-carboxypeptidase A C-terminal domain-like"/>
    <property type="match status" value="1"/>
</dbReference>
<dbReference type="GO" id="GO:0008236">
    <property type="term" value="F:serine-type peptidase activity"/>
    <property type="evidence" value="ECO:0007669"/>
    <property type="project" value="UniProtKB-KW"/>
</dbReference>
<evidence type="ECO:0000259" key="7">
    <source>
        <dbReference type="Pfam" id="PF02016"/>
    </source>
</evidence>
<evidence type="ECO:0000256" key="1">
    <source>
        <dbReference type="ARBA" id="ARBA00010233"/>
    </source>
</evidence>
<keyword evidence="5" id="KW-0720">Serine protease</keyword>
<dbReference type="Gene3D" id="3.40.50.10740">
    <property type="entry name" value="Class I glutamine amidotransferase-like"/>
    <property type="match status" value="1"/>
</dbReference>
<evidence type="ECO:0000259" key="8">
    <source>
        <dbReference type="Pfam" id="PF17676"/>
    </source>
</evidence>